<keyword evidence="1" id="KW-0119">Carbohydrate metabolism</keyword>
<keyword evidence="4" id="KW-0732">Signal</keyword>
<dbReference type="PANTHER" id="PTHR46957:SF3">
    <property type="entry name" value="CYTOKINE RECEPTOR"/>
    <property type="match status" value="1"/>
</dbReference>
<feature type="domain" description="CBM2" evidence="6">
    <location>
        <begin position="235"/>
        <end position="343"/>
    </location>
</feature>
<evidence type="ECO:0000256" key="2">
    <source>
        <dbReference type="ARBA" id="ARBA00023295"/>
    </source>
</evidence>
<dbReference type="Pfam" id="PF00041">
    <property type="entry name" value="fn3"/>
    <property type="match status" value="2"/>
</dbReference>
<dbReference type="InterPro" id="IPR008965">
    <property type="entry name" value="CBM2/CBM3_carb-bd_dom_sf"/>
</dbReference>
<dbReference type="InterPro" id="IPR001919">
    <property type="entry name" value="CBD2"/>
</dbReference>
<feature type="domain" description="Fibronectin type-III" evidence="5">
    <location>
        <begin position="44"/>
        <end position="132"/>
    </location>
</feature>
<dbReference type="SMART" id="SM00060">
    <property type="entry name" value="FN3"/>
    <property type="match status" value="2"/>
</dbReference>
<comment type="caution">
    <text evidence="7">The sequence shown here is derived from an EMBL/GenBank/DDBJ whole genome shotgun (WGS) entry which is preliminary data.</text>
</comment>
<feature type="chain" id="PRO_5045810704" evidence="4">
    <location>
        <begin position="36"/>
        <end position="343"/>
    </location>
</feature>
<dbReference type="InterPro" id="IPR050713">
    <property type="entry name" value="RTP_Phos/Ushers"/>
</dbReference>
<evidence type="ECO:0000313" key="8">
    <source>
        <dbReference type="Proteomes" id="UP001596203"/>
    </source>
</evidence>
<organism evidence="7 8">
    <name type="scientific">Plantactinospora solaniradicis</name>
    <dbReference type="NCBI Taxonomy" id="1723736"/>
    <lineage>
        <taxon>Bacteria</taxon>
        <taxon>Bacillati</taxon>
        <taxon>Actinomycetota</taxon>
        <taxon>Actinomycetes</taxon>
        <taxon>Micromonosporales</taxon>
        <taxon>Micromonosporaceae</taxon>
        <taxon>Plantactinospora</taxon>
    </lineage>
</organism>
<dbReference type="SUPFAM" id="SSF49265">
    <property type="entry name" value="Fibronectin type III"/>
    <property type="match status" value="1"/>
</dbReference>
<feature type="domain" description="Fibronectin type-III" evidence="5">
    <location>
        <begin position="139"/>
        <end position="235"/>
    </location>
</feature>
<keyword evidence="2" id="KW-0378">Hydrolase</keyword>
<dbReference type="RefSeq" id="WP_377424565.1">
    <property type="nucleotide sequence ID" value="NZ_JBHSPR010000018.1"/>
</dbReference>
<sequence>MHDRPSRPARWWARTLILPVLAVALIAGSGTAAYAAEDTEPPSTPGPITVAGTTANSVQLTWAASTDNVGVASYQVSQIFTDVGVMRTTTTNSILITGMLPSRTYTFSVWAVDAAGNRSTAPPALRFTQPPGDSQPPTAPSALAVRTVGETSVNLGWDPSTDNVLLAQYDVLSVTPTGNTVVARVWLLPPAYPSTSVTVTGLTPGTTYTFAVRALDEAGNHSALSNPVTVTTGPTPEPTPACVVRHRVVAQWHGGFQAELAITNTGPTTISGWTVTWSFPSSQRIVSIWGAALVSQTGDTVALRDARYNATIRPDGTVVIGYVTSGSVPPTAFALNGQSCRVG</sequence>
<name>A0ABW1KDC4_9ACTN</name>
<dbReference type="EMBL" id="JBHSPR010000018">
    <property type="protein sequence ID" value="MFC6018829.1"/>
    <property type="molecule type" value="Genomic_DNA"/>
</dbReference>
<dbReference type="Pfam" id="PF00553">
    <property type="entry name" value="CBM_2"/>
    <property type="match status" value="1"/>
</dbReference>
<dbReference type="PROSITE" id="PS50853">
    <property type="entry name" value="FN3"/>
    <property type="match status" value="2"/>
</dbReference>
<evidence type="ECO:0000259" key="5">
    <source>
        <dbReference type="PROSITE" id="PS50853"/>
    </source>
</evidence>
<evidence type="ECO:0000256" key="3">
    <source>
        <dbReference type="ARBA" id="ARBA00023326"/>
    </source>
</evidence>
<dbReference type="Proteomes" id="UP001596203">
    <property type="component" value="Unassembled WGS sequence"/>
</dbReference>
<keyword evidence="8" id="KW-1185">Reference proteome</keyword>
<dbReference type="PANTHER" id="PTHR46957">
    <property type="entry name" value="CYTOKINE RECEPTOR"/>
    <property type="match status" value="1"/>
</dbReference>
<dbReference type="InterPro" id="IPR012291">
    <property type="entry name" value="CBM2_carb-bd_dom_sf"/>
</dbReference>
<keyword evidence="3" id="KW-0624">Polysaccharide degradation</keyword>
<evidence type="ECO:0000256" key="4">
    <source>
        <dbReference type="SAM" id="SignalP"/>
    </source>
</evidence>
<proteinExistence type="predicted"/>
<dbReference type="CDD" id="cd00063">
    <property type="entry name" value="FN3"/>
    <property type="match status" value="2"/>
</dbReference>
<feature type="signal peptide" evidence="4">
    <location>
        <begin position="1"/>
        <end position="35"/>
    </location>
</feature>
<dbReference type="SMART" id="SM00637">
    <property type="entry name" value="CBD_II"/>
    <property type="match status" value="1"/>
</dbReference>
<dbReference type="InterPro" id="IPR013783">
    <property type="entry name" value="Ig-like_fold"/>
</dbReference>
<dbReference type="SUPFAM" id="SSF49384">
    <property type="entry name" value="Carbohydrate-binding domain"/>
    <property type="match status" value="1"/>
</dbReference>
<gene>
    <name evidence="7" type="ORF">ACFP2T_21785</name>
</gene>
<dbReference type="PROSITE" id="PS51173">
    <property type="entry name" value="CBM2"/>
    <property type="match status" value="1"/>
</dbReference>
<evidence type="ECO:0000313" key="7">
    <source>
        <dbReference type="EMBL" id="MFC6018829.1"/>
    </source>
</evidence>
<evidence type="ECO:0000259" key="6">
    <source>
        <dbReference type="PROSITE" id="PS51173"/>
    </source>
</evidence>
<accession>A0ABW1KDC4</accession>
<dbReference type="InterPro" id="IPR036116">
    <property type="entry name" value="FN3_sf"/>
</dbReference>
<dbReference type="InterPro" id="IPR003961">
    <property type="entry name" value="FN3_dom"/>
</dbReference>
<dbReference type="Gene3D" id="2.60.40.290">
    <property type="match status" value="1"/>
</dbReference>
<dbReference type="Gene3D" id="2.60.40.10">
    <property type="entry name" value="Immunoglobulins"/>
    <property type="match status" value="2"/>
</dbReference>
<evidence type="ECO:0000256" key="1">
    <source>
        <dbReference type="ARBA" id="ARBA00023277"/>
    </source>
</evidence>
<keyword evidence="2" id="KW-0326">Glycosidase</keyword>
<reference evidence="8" key="1">
    <citation type="journal article" date="2019" name="Int. J. Syst. Evol. Microbiol.">
        <title>The Global Catalogue of Microorganisms (GCM) 10K type strain sequencing project: providing services to taxonomists for standard genome sequencing and annotation.</title>
        <authorList>
            <consortium name="The Broad Institute Genomics Platform"/>
            <consortium name="The Broad Institute Genome Sequencing Center for Infectious Disease"/>
            <person name="Wu L."/>
            <person name="Ma J."/>
        </authorList>
    </citation>
    <scope>NUCLEOTIDE SEQUENCE [LARGE SCALE GENOMIC DNA]</scope>
    <source>
        <strain evidence="8">ZS-35-S2</strain>
    </source>
</reference>
<protein>
    <submittedName>
        <fullName evidence="7">Cellulose binding domain-containing protein</fullName>
    </submittedName>
</protein>